<dbReference type="InterPro" id="IPR051201">
    <property type="entry name" value="Chloro_Bact_Ser_Proteases"/>
</dbReference>
<dbReference type="STRING" id="395495.Lcho_2314"/>
<protein>
    <submittedName>
        <fullName evidence="4">Peptidase S1 and S6 chymotrypsin/Hap</fullName>
    </submittedName>
</protein>
<dbReference type="EMBL" id="CP001013">
    <property type="protein sequence ID" value="ACB34579.1"/>
    <property type="molecule type" value="Genomic_DNA"/>
</dbReference>
<dbReference type="Proteomes" id="UP000001693">
    <property type="component" value="Chromosome"/>
</dbReference>
<organism evidence="4 5">
    <name type="scientific">Leptothrix cholodnii (strain ATCC 51168 / LMG 8142 / SP-6)</name>
    <name type="common">Leptothrix discophora (strain SP-6)</name>
    <dbReference type="NCBI Taxonomy" id="395495"/>
    <lineage>
        <taxon>Bacteria</taxon>
        <taxon>Pseudomonadati</taxon>
        <taxon>Pseudomonadota</taxon>
        <taxon>Betaproteobacteria</taxon>
        <taxon>Burkholderiales</taxon>
        <taxon>Sphaerotilaceae</taxon>
        <taxon>Leptothrix</taxon>
    </lineage>
</organism>
<sequence>MALALALGGALLWQQDHRPPRLTQKDIDRAVLHTLNTQPLPSAARKAADKIMPSVVRVVGQLDLEDRPATPPDKPENGKAPAAGKDKSARPAPGKARPPADDADDGDEDGDPEHPRRGVGSGVVIVENGLILTNFHVIHGARRILVTFANGLESEARVVNVQPEQDLAVIRALKLPDDLEPATLRGTGDLAAGDTVVAVGFPFGIGPSVSSGVVSGLDREFRSPEGRNTLSRLIQFDAAANPGNSGGPLVNSEGEVVGIVTAILNPTAARTFIGIGFAVPIESAAGAVGMPPF</sequence>
<reference evidence="4 5" key="1">
    <citation type="submission" date="2008-03" db="EMBL/GenBank/DDBJ databases">
        <title>Complete sequence of Leptothrix cholodnii SP-6.</title>
        <authorList>
            <consortium name="US DOE Joint Genome Institute"/>
            <person name="Copeland A."/>
            <person name="Lucas S."/>
            <person name="Lapidus A."/>
            <person name="Glavina del Rio T."/>
            <person name="Dalin E."/>
            <person name="Tice H."/>
            <person name="Bruce D."/>
            <person name="Goodwin L."/>
            <person name="Pitluck S."/>
            <person name="Chertkov O."/>
            <person name="Brettin T."/>
            <person name="Detter J.C."/>
            <person name="Han C."/>
            <person name="Kuske C.R."/>
            <person name="Schmutz J."/>
            <person name="Larimer F."/>
            <person name="Land M."/>
            <person name="Hauser L."/>
            <person name="Kyrpides N."/>
            <person name="Lykidis A."/>
            <person name="Emerson D."/>
            <person name="Richardson P."/>
        </authorList>
    </citation>
    <scope>NUCLEOTIDE SEQUENCE [LARGE SCALE GENOMIC DNA]</scope>
    <source>
        <strain evidence="5">ATCC 51168 / LMG 8142 / SP-6</strain>
    </source>
</reference>
<dbReference type="PANTHER" id="PTHR43343:SF3">
    <property type="entry name" value="PROTEASE DO-LIKE 8, CHLOROPLASTIC"/>
    <property type="match status" value="1"/>
</dbReference>
<evidence type="ECO:0000313" key="4">
    <source>
        <dbReference type="EMBL" id="ACB34579.1"/>
    </source>
</evidence>
<keyword evidence="1" id="KW-0645">Protease</keyword>
<feature type="region of interest" description="Disordered" evidence="3">
    <location>
        <begin position="63"/>
        <end position="120"/>
    </location>
</feature>
<name>B1Y457_LEPCP</name>
<evidence type="ECO:0000313" key="5">
    <source>
        <dbReference type="Proteomes" id="UP000001693"/>
    </source>
</evidence>
<evidence type="ECO:0000256" key="3">
    <source>
        <dbReference type="SAM" id="MobiDB-lite"/>
    </source>
</evidence>
<dbReference type="InterPro" id="IPR001940">
    <property type="entry name" value="Peptidase_S1C"/>
</dbReference>
<dbReference type="PRINTS" id="PR00834">
    <property type="entry name" value="PROTEASES2C"/>
</dbReference>
<dbReference type="SUPFAM" id="SSF50494">
    <property type="entry name" value="Trypsin-like serine proteases"/>
    <property type="match status" value="1"/>
</dbReference>
<accession>B1Y457</accession>
<dbReference type="Pfam" id="PF13365">
    <property type="entry name" value="Trypsin_2"/>
    <property type="match status" value="1"/>
</dbReference>
<keyword evidence="5" id="KW-1185">Reference proteome</keyword>
<feature type="compositionally biased region" description="Acidic residues" evidence="3">
    <location>
        <begin position="101"/>
        <end position="111"/>
    </location>
</feature>
<evidence type="ECO:0000256" key="2">
    <source>
        <dbReference type="ARBA" id="ARBA00022801"/>
    </source>
</evidence>
<dbReference type="KEGG" id="lch:Lcho_2314"/>
<dbReference type="HOGENOM" id="CLU_020120_3_6_4"/>
<gene>
    <name evidence="4" type="ordered locus">Lcho_2314</name>
</gene>
<evidence type="ECO:0000256" key="1">
    <source>
        <dbReference type="ARBA" id="ARBA00022670"/>
    </source>
</evidence>
<feature type="compositionally biased region" description="Basic and acidic residues" evidence="3">
    <location>
        <begin position="64"/>
        <end position="77"/>
    </location>
</feature>
<dbReference type="GO" id="GO:0004252">
    <property type="term" value="F:serine-type endopeptidase activity"/>
    <property type="evidence" value="ECO:0007669"/>
    <property type="project" value="InterPro"/>
</dbReference>
<keyword evidence="2" id="KW-0378">Hydrolase</keyword>
<dbReference type="eggNOG" id="COG0265">
    <property type="taxonomic scope" value="Bacteria"/>
</dbReference>
<dbReference type="InterPro" id="IPR009003">
    <property type="entry name" value="Peptidase_S1_PA"/>
</dbReference>
<dbReference type="Gene3D" id="2.40.10.120">
    <property type="match status" value="1"/>
</dbReference>
<dbReference type="AlphaFoldDB" id="B1Y457"/>
<proteinExistence type="predicted"/>
<dbReference type="PANTHER" id="PTHR43343">
    <property type="entry name" value="PEPTIDASE S12"/>
    <property type="match status" value="1"/>
</dbReference>
<dbReference type="GO" id="GO:0006508">
    <property type="term" value="P:proteolysis"/>
    <property type="evidence" value="ECO:0007669"/>
    <property type="project" value="UniProtKB-KW"/>
</dbReference>